<organism evidence="3">
    <name type="scientific">bioreactor metagenome</name>
    <dbReference type="NCBI Taxonomy" id="1076179"/>
    <lineage>
        <taxon>unclassified sequences</taxon>
        <taxon>metagenomes</taxon>
        <taxon>ecological metagenomes</taxon>
    </lineage>
</organism>
<accession>A0A644ZZF0</accession>
<dbReference type="EMBL" id="VSSQ01011238">
    <property type="protein sequence ID" value="MPM46345.1"/>
    <property type="molecule type" value="Genomic_DNA"/>
</dbReference>
<feature type="region of interest" description="Disordered" evidence="1">
    <location>
        <begin position="1"/>
        <end position="25"/>
    </location>
</feature>
<reference evidence="3" key="1">
    <citation type="submission" date="2019-08" db="EMBL/GenBank/DDBJ databases">
        <authorList>
            <person name="Kucharzyk K."/>
            <person name="Murdoch R.W."/>
            <person name="Higgins S."/>
            <person name="Loffler F."/>
        </authorList>
    </citation>
    <scope>NUCLEOTIDE SEQUENCE</scope>
</reference>
<dbReference type="AlphaFoldDB" id="A0A644ZZF0"/>
<keyword evidence="2" id="KW-1133">Transmembrane helix</keyword>
<gene>
    <name evidence="3" type="ORF">SDC9_93043</name>
</gene>
<protein>
    <submittedName>
        <fullName evidence="3">Uncharacterized protein</fullName>
    </submittedName>
</protein>
<keyword evidence="2" id="KW-0472">Membrane</keyword>
<evidence type="ECO:0000256" key="1">
    <source>
        <dbReference type="SAM" id="MobiDB-lite"/>
    </source>
</evidence>
<name>A0A644ZZF0_9ZZZZ</name>
<comment type="caution">
    <text evidence="3">The sequence shown here is derived from an EMBL/GenBank/DDBJ whole genome shotgun (WGS) entry which is preliminary data.</text>
</comment>
<evidence type="ECO:0000256" key="2">
    <source>
        <dbReference type="SAM" id="Phobius"/>
    </source>
</evidence>
<evidence type="ECO:0000313" key="3">
    <source>
        <dbReference type="EMBL" id="MPM46345.1"/>
    </source>
</evidence>
<sequence length="62" mass="6826">MDLAQRQRVNIGREQAGGDDGSRRQNREFPAMHVCNYLMIIGLCDDAIGFILASLTTGSENV</sequence>
<proteinExistence type="predicted"/>
<feature type="transmembrane region" description="Helical" evidence="2">
    <location>
        <begin position="34"/>
        <end position="55"/>
    </location>
</feature>
<keyword evidence="2" id="KW-0812">Transmembrane</keyword>